<keyword evidence="3" id="KW-0732">Signal</keyword>
<organism evidence="5 6">
    <name type="scientific">Hohenbuehelia grisea</name>
    <dbReference type="NCBI Taxonomy" id="104357"/>
    <lineage>
        <taxon>Eukaryota</taxon>
        <taxon>Fungi</taxon>
        <taxon>Dikarya</taxon>
        <taxon>Basidiomycota</taxon>
        <taxon>Agaricomycotina</taxon>
        <taxon>Agaricomycetes</taxon>
        <taxon>Agaricomycetidae</taxon>
        <taxon>Agaricales</taxon>
        <taxon>Pleurotineae</taxon>
        <taxon>Pleurotaceae</taxon>
        <taxon>Hohenbuehelia</taxon>
    </lineage>
</organism>
<accession>A0ABR3J468</accession>
<evidence type="ECO:0000256" key="1">
    <source>
        <dbReference type="ARBA" id="ARBA00005964"/>
    </source>
</evidence>
<dbReference type="Gene3D" id="3.40.50.1820">
    <property type="entry name" value="alpha/beta hydrolase"/>
    <property type="match status" value="1"/>
</dbReference>
<comment type="caution">
    <text evidence="5">The sequence shown here is derived from an EMBL/GenBank/DDBJ whole genome shotgun (WGS) entry which is preliminary data.</text>
</comment>
<evidence type="ECO:0000313" key="6">
    <source>
        <dbReference type="Proteomes" id="UP001556367"/>
    </source>
</evidence>
<evidence type="ECO:0000256" key="2">
    <source>
        <dbReference type="ARBA" id="ARBA00022801"/>
    </source>
</evidence>
<gene>
    <name evidence="5" type="ORF">HGRIS_010267</name>
</gene>
<dbReference type="InterPro" id="IPR029058">
    <property type="entry name" value="AB_hydrolase_fold"/>
</dbReference>
<sequence length="563" mass="61971">MRMHTFALLVSAFSFCSVAAEGSPKVVDLGYIKVQSDLSLVEGVTSFLGVRYAKAPTGDLRWRAPHAPDTIEGTYNATTMPKQCWQASITGSAGLSPTNPFRATKVKKPKKFKKRYSRIRSPRRIKAVKTRDTANVSDEDCLFLNVHVPTKSANLSLLPVIVYMHGGGYDAGNVSLYPVEDFVRSTGFEVVSVSIQYRLGLFGFLAGKEVHRGGDLNAGLLDQHFALQWVRKHISAFGGDKDKVTIWGQSAGAGSILQHVVAHRGQTKPPLFRAVLMNSPFLPFQYNYDDAIPERLFSQVVTQSGCISSHKAPYLECLRTKDAASLLEIDTVLGESNFLGSYTFVPVVGGSFIVESPTTTLLRKQVNGEALLVSTNTNEGTFFVPGDVLTSNNFTLEEYTTQLFPRLGEADIKRAAKIYLAAGAGSVPEQASLVMGDCGYTNYRDYHFVLILPAIFVALRTTLWRRLVTKDLSFALPPGFNNSDFLNAFQQSFLSTALSLNPISGRTQPTITPSKWSPWAHEYTEMLFNKTEADLPVIRSVSTNQSVLDRCAFWNSVASINNQ</sequence>
<dbReference type="EMBL" id="JASNQZ010000012">
    <property type="protein sequence ID" value="KAL0950288.1"/>
    <property type="molecule type" value="Genomic_DNA"/>
</dbReference>
<protein>
    <recommendedName>
        <fullName evidence="3">Carboxylic ester hydrolase</fullName>
        <ecNumber evidence="3">3.1.1.-</ecNumber>
    </recommendedName>
</protein>
<proteinExistence type="inferred from homology"/>
<feature type="signal peptide" evidence="3">
    <location>
        <begin position="1"/>
        <end position="20"/>
    </location>
</feature>
<feature type="chain" id="PRO_5044958305" description="Carboxylic ester hydrolase" evidence="3">
    <location>
        <begin position="21"/>
        <end position="563"/>
    </location>
</feature>
<dbReference type="InterPro" id="IPR002018">
    <property type="entry name" value="CarbesteraseB"/>
</dbReference>
<keyword evidence="6" id="KW-1185">Reference proteome</keyword>
<evidence type="ECO:0000256" key="3">
    <source>
        <dbReference type="RuleBase" id="RU361235"/>
    </source>
</evidence>
<dbReference type="InterPro" id="IPR019826">
    <property type="entry name" value="Carboxylesterase_B_AS"/>
</dbReference>
<dbReference type="InterPro" id="IPR050309">
    <property type="entry name" value="Type-B_Carboxylest/Lipase"/>
</dbReference>
<keyword evidence="2 3" id="KW-0378">Hydrolase</keyword>
<dbReference type="Pfam" id="PF00135">
    <property type="entry name" value="COesterase"/>
    <property type="match status" value="1"/>
</dbReference>
<reference evidence="6" key="1">
    <citation type="submission" date="2024-06" db="EMBL/GenBank/DDBJ databases">
        <title>Multi-omics analyses provide insights into the biosynthesis of the anticancer antibiotic pleurotin in Hohenbuehelia grisea.</title>
        <authorList>
            <person name="Weaver J.A."/>
            <person name="Alberti F."/>
        </authorList>
    </citation>
    <scope>NUCLEOTIDE SEQUENCE [LARGE SCALE GENOMIC DNA]</scope>
    <source>
        <strain evidence="6">T-177</strain>
    </source>
</reference>
<dbReference type="SUPFAM" id="SSF53474">
    <property type="entry name" value="alpha/beta-Hydrolases"/>
    <property type="match status" value="1"/>
</dbReference>
<dbReference type="EC" id="3.1.1.-" evidence="3"/>
<evidence type="ECO:0000259" key="4">
    <source>
        <dbReference type="Pfam" id="PF00135"/>
    </source>
</evidence>
<feature type="domain" description="Carboxylesterase type B" evidence="4">
    <location>
        <begin position="43"/>
        <end position="390"/>
    </location>
</feature>
<name>A0ABR3J468_9AGAR</name>
<dbReference type="PROSITE" id="PS00122">
    <property type="entry name" value="CARBOXYLESTERASE_B_1"/>
    <property type="match status" value="1"/>
</dbReference>
<evidence type="ECO:0000313" key="5">
    <source>
        <dbReference type="EMBL" id="KAL0950288.1"/>
    </source>
</evidence>
<dbReference type="PANTHER" id="PTHR11559">
    <property type="entry name" value="CARBOXYLESTERASE"/>
    <property type="match status" value="1"/>
</dbReference>
<comment type="similarity">
    <text evidence="1 3">Belongs to the type-B carboxylesterase/lipase family.</text>
</comment>
<dbReference type="Proteomes" id="UP001556367">
    <property type="component" value="Unassembled WGS sequence"/>
</dbReference>